<evidence type="ECO:0000313" key="3">
    <source>
        <dbReference type="EMBL" id="QBI02514.1"/>
    </source>
</evidence>
<protein>
    <submittedName>
        <fullName evidence="3">TIGR04348 family glycosyltransferase</fullName>
    </submittedName>
</protein>
<dbReference type="Gene3D" id="3.40.50.2000">
    <property type="entry name" value="Glycogen Phosphorylase B"/>
    <property type="match status" value="2"/>
</dbReference>
<organism evidence="3 4">
    <name type="scientific">Pseudoduganella albidiflava</name>
    <dbReference type="NCBI Taxonomy" id="321983"/>
    <lineage>
        <taxon>Bacteria</taxon>
        <taxon>Pseudomonadati</taxon>
        <taxon>Pseudomonadota</taxon>
        <taxon>Betaproteobacteria</taxon>
        <taxon>Burkholderiales</taxon>
        <taxon>Oxalobacteraceae</taxon>
        <taxon>Telluria group</taxon>
        <taxon>Pseudoduganella</taxon>
    </lineage>
</organism>
<evidence type="ECO:0000256" key="1">
    <source>
        <dbReference type="ARBA" id="ARBA00022679"/>
    </source>
</evidence>
<name>A0ABX5RW79_9BURK</name>
<reference evidence="3 4" key="1">
    <citation type="submission" date="2019-02" db="EMBL/GenBank/DDBJ databases">
        <title>Draft Genome Sequences of Six Type Strains of the Genus Massilia.</title>
        <authorList>
            <person name="Miess H."/>
            <person name="Frediansyhah A."/>
            <person name="Gross H."/>
        </authorList>
    </citation>
    <scope>NUCLEOTIDE SEQUENCE [LARGE SCALE GENOMIC DNA]</scope>
    <source>
        <strain evidence="3 4">DSM 17472</strain>
    </source>
</reference>
<dbReference type="CDD" id="cd03801">
    <property type="entry name" value="GT4_PimA-like"/>
    <property type="match status" value="1"/>
</dbReference>
<dbReference type="PANTHER" id="PTHR46401:SF2">
    <property type="entry name" value="GLYCOSYLTRANSFERASE WBBK-RELATED"/>
    <property type="match status" value="1"/>
</dbReference>
<accession>A0ABX5RW79</accession>
<dbReference type="PANTHER" id="PTHR46401">
    <property type="entry name" value="GLYCOSYLTRANSFERASE WBBK-RELATED"/>
    <property type="match status" value="1"/>
</dbReference>
<gene>
    <name evidence="3" type="ORF">EYF70_17960</name>
</gene>
<evidence type="ECO:0000259" key="2">
    <source>
        <dbReference type="Pfam" id="PF00534"/>
    </source>
</evidence>
<dbReference type="EMBL" id="CP036401">
    <property type="protein sequence ID" value="QBI02514.1"/>
    <property type="molecule type" value="Genomic_DNA"/>
</dbReference>
<keyword evidence="4" id="KW-1185">Reference proteome</keyword>
<keyword evidence="1" id="KW-0808">Transferase</keyword>
<dbReference type="NCBIfam" id="TIGR04348">
    <property type="entry name" value="selenoneine biosynthesis selenosugar synthase SenB"/>
    <property type="match status" value="1"/>
</dbReference>
<proteinExistence type="predicted"/>
<dbReference type="Proteomes" id="UP000292307">
    <property type="component" value="Chromosome"/>
</dbReference>
<dbReference type="InterPro" id="IPR001296">
    <property type="entry name" value="Glyco_trans_1"/>
</dbReference>
<sequence>MAASSKRTICIVSPGTARDNNGNWHTADRWARFLRDDYDVVVQERWSARWPAPDLLVALHARRSARSLGEFREYHDDRPAILVLTGTDVYHDIHRDSDAECAVLLADALVVLQPAAIGELPDIVRPNTHVIYQSADALPTLPGVPGRKDVTMVGHLREVKDPATFMRAAALVTAPGVFLQQIGAALDADLERLAERTNDTVEHYAWQGGAPREYARDAIRRSHALAVCSTMEGGANVIVEAITSGVPVLASDISGNRGMLGDDYAGFFPVGDAAALARLIDRSVQDDAFIATLRAQCAARAPLFAPEAERAALLRLVDNLFHSIPSIGKRT</sequence>
<dbReference type="SUPFAM" id="SSF53756">
    <property type="entry name" value="UDP-Glycosyltransferase/glycogen phosphorylase"/>
    <property type="match status" value="1"/>
</dbReference>
<feature type="domain" description="Glycosyl transferase family 1" evidence="2">
    <location>
        <begin position="146"/>
        <end position="300"/>
    </location>
</feature>
<dbReference type="Pfam" id="PF00534">
    <property type="entry name" value="Glycos_transf_1"/>
    <property type="match status" value="1"/>
</dbReference>
<evidence type="ECO:0000313" key="4">
    <source>
        <dbReference type="Proteomes" id="UP000292307"/>
    </source>
</evidence>
<dbReference type="InterPro" id="IPR027627">
    <property type="entry name" value="Glycosyltransferase_put"/>
</dbReference>